<dbReference type="PANTHER" id="PTHR15337">
    <property type="entry name" value="ANTERIOR GRADIENT PROTEIN-RELATED"/>
    <property type="match status" value="1"/>
</dbReference>
<dbReference type="AlphaFoldDB" id="A0A2T0WW07"/>
<keyword evidence="1 3" id="KW-0732">Signal</keyword>
<keyword evidence="6" id="KW-1185">Reference proteome</keyword>
<dbReference type="InterPro" id="IPR017937">
    <property type="entry name" value="Thioredoxin_CS"/>
</dbReference>
<name>A0A2T0WW07_9BACT</name>
<dbReference type="OrthoDB" id="9811036at2"/>
<evidence type="ECO:0000256" key="1">
    <source>
        <dbReference type="ARBA" id="ARBA00022729"/>
    </source>
</evidence>
<dbReference type="SUPFAM" id="SSF52833">
    <property type="entry name" value="Thioredoxin-like"/>
    <property type="match status" value="1"/>
</dbReference>
<dbReference type="InterPro" id="IPR036249">
    <property type="entry name" value="Thioredoxin-like_sf"/>
</dbReference>
<sequence>MKKFLFIAIITILNINLTQAQDQINWLTFDEAAALTQQKPKMILVDVYTDWCGWCKKMDKETFTDAKVIEYVNSNFYPVKMNAENTKRAFEFKGKEYTEATMAKAMRVNSFPNFVIMDASMENITQMPGYREADPFLKGLNNLVEKFSK</sequence>
<dbReference type="Pfam" id="PF13098">
    <property type="entry name" value="Thioredoxin_2"/>
    <property type="match status" value="1"/>
</dbReference>
<dbReference type="PANTHER" id="PTHR15337:SF11">
    <property type="entry name" value="THIOREDOXIN DOMAIN-CONTAINING PROTEIN"/>
    <property type="match status" value="1"/>
</dbReference>
<dbReference type="Gene3D" id="3.40.30.10">
    <property type="entry name" value="Glutaredoxin"/>
    <property type="match status" value="1"/>
</dbReference>
<protein>
    <submittedName>
        <fullName evidence="5">Thioredoxin-related protein</fullName>
    </submittedName>
</protein>
<feature type="signal peptide" evidence="3">
    <location>
        <begin position="1"/>
        <end position="20"/>
    </location>
</feature>
<dbReference type="EMBL" id="PVTR01000001">
    <property type="protein sequence ID" value="PRY90847.1"/>
    <property type="molecule type" value="Genomic_DNA"/>
</dbReference>
<dbReference type="PROSITE" id="PS00194">
    <property type="entry name" value="THIOREDOXIN_1"/>
    <property type="match status" value="1"/>
</dbReference>
<gene>
    <name evidence="5" type="ORF">CLW00_101522</name>
</gene>
<evidence type="ECO:0000313" key="5">
    <source>
        <dbReference type="EMBL" id="PRY90847.1"/>
    </source>
</evidence>
<comment type="caution">
    <text evidence="5">The sequence shown here is derived from an EMBL/GenBank/DDBJ whole genome shotgun (WGS) entry which is preliminary data.</text>
</comment>
<dbReference type="InterPro" id="IPR013766">
    <property type="entry name" value="Thioredoxin_domain"/>
</dbReference>
<reference evidence="5 6" key="1">
    <citation type="submission" date="2018-03" db="EMBL/GenBank/DDBJ databases">
        <title>Genomic Encyclopedia of Archaeal and Bacterial Type Strains, Phase II (KMG-II): from individual species to whole genera.</title>
        <authorList>
            <person name="Goeker M."/>
        </authorList>
    </citation>
    <scope>NUCLEOTIDE SEQUENCE [LARGE SCALE GENOMIC DNA]</scope>
    <source>
        <strain evidence="5 6">DSM 27929</strain>
    </source>
</reference>
<dbReference type="RefSeq" id="WP_106132054.1">
    <property type="nucleotide sequence ID" value="NZ_PVTR01000001.1"/>
</dbReference>
<feature type="chain" id="PRO_5015512414" evidence="3">
    <location>
        <begin position="21"/>
        <end position="149"/>
    </location>
</feature>
<evidence type="ECO:0000313" key="6">
    <source>
        <dbReference type="Proteomes" id="UP000238157"/>
    </source>
</evidence>
<dbReference type="InterPro" id="IPR012336">
    <property type="entry name" value="Thioredoxin-like_fold"/>
</dbReference>
<accession>A0A2T0WW07</accession>
<keyword evidence="2" id="KW-0676">Redox-active center</keyword>
<proteinExistence type="predicted"/>
<organism evidence="5 6">
    <name type="scientific">Mongoliibacter ruber</name>
    <dbReference type="NCBI Taxonomy" id="1750599"/>
    <lineage>
        <taxon>Bacteria</taxon>
        <taxon>Pseudomonadati</taxon>
        <taxon>Bacteroidota</taxon>
        <taxon>Cytophagia</taxon>
        <taxon>Cytophagales</taxon>
        <taxon>Cyclobacteriaceae</taxon>
        <taxon>Mongoliibacter</taxon>
    </lineage>
</organism>
<evidence type="ECO:0000256" key="2">
    <source>
        <dbReference type="ARBA" id="ARBA00023284"/>
    </source>
</evidence>
<dbReference type="InterPro" id="IPR051099">
    <property type="entry name" value="AGR/TXD"/>
</dbReference>
<evidence type="ECO:0000259" key="4">
    <source>
        <dbReference type="PROSITE" id="PS51352"/>
    </source>
</evidence>
<evidence type="ECO:0000256" key="3">
    <source>
        <dbReference type="SAM" id="SignalP"/>
    </source>
</evidence>
<dbReference type="PROSITE" id="PS51352">
    <property type="entry name" value="THIOREDOXIN_2"/>
    <property type="match status" value="1"/>
</dbReference>
<feature type="domain" description="Thioredoxin" evidence="4">
    <location>
        <begin position="6"/>
        <end position="145"/>
    </location>
</feature>
<dbReference type="Proteomes" id="UP000238157">
    <property type="component" value="Unassembled WGS sequence"/>
</dbReference>